<organism evidence="1 2">
    <name type="scientific">Caballeronia jiangsuensis</name>
    <dbReference type="NCBI Taxonomy" id="1458357"/>
    <lineage>
        <taxon>Bacteria</taxon>
        <taxon>Pseudomonadati</taxon>
        <taxon>Pseudomonadota</taxon>
        <taxon>Betaproteobacteria</taxon>
        <taxon>Burkholderiales</taxon>
        <taxon>Burkholderiaceae</taxon>
        <taxon>Caballeronia</taxon>
    </lineage>
</organism>
<proteinExistence type="predicted"/>
<dbReference type="RefSeq" id="WP_250485491.1">
    <property type="nucleotide sequence ID" value="NZ_JAQQDB010000002.1"/>
</dbReference>
<evidence type="ECO:0000313" key="1">
    <source>
        <dbReference type="EMBL" id="MFM0516353.1"/>
    </source>
</evidence>
<dbReference type="EMBL" id="JAQQDB010000002">
    <property type="protein sequence ID" value="MFM0516353.1"/>
    <property type="molecule type" value="Genomic_DNA"/>
</dbReference>
<gene>
    <name evidence="1" type="ORF">PQR08_02880</name>
</gene>
<name>A0ABW9CGG8_9BURK</name>
<accession>A0ABW9CGG8</accession>
<sequence>MKLSQRGHTDRAMIPRLEQNRLFDARRDFLPPGELVFEHRERQKNALAIVFPAGLLRAFAQRHERRLTLRDLLRDSVPQAFQ</sequence>
<comment type="caution">
    <text evidence="1">The sequence shown here is derived from an EMBL/GenBank/DDBJ whole genome shotgun (WGS) entry which is preliminary data.</text>
</comment>
<protein>
    <submittedName>
        <fullName evidence="1">Uncharacterized protein</fullName>
    </submittedName>
</protein>
<keyword evidence="2" id="KW-1185">Reference proteome</keyword>
<reference evidence="1 2" key="1">
    <citation type="journal article" date="2024" name="Chem. Sci.">
        <title>Discovery of megapolipeptins by genome mining of a Burkholderiales bacteria collection.</title>
        <authorList>
            <person name="Paulo B.S."/>
            <person name="Recchia M.J.J."/>
            <person name="Lee S."/>
            <person name="Fergusson C.H."/>
            <person name="Romanowski S.B."/>
            <person name="Hernandez A."/>
            <person name="Krull N."/>
            <person name="Liu D.Y."/>
            <person name="Cavanagh H."/>
            <person name="Bos A."/>
            <person name="Gray C.A."/>
            <person name="Murphy B.T."/>
            <person name="Linington R.G."/>
            <person name="Eustaquio A.S."/>
        </authorList>
    </citation>
    <scope>NUCLEOTIDE SEQUENCE [LARGE SCALE GENOMIC DNA]</scope>
    <source>
        <strain evidence="1 2">RL17-374-BIF-D</strain>
    </source>
</reference>
<dbReference type="Proteomes" id="UP001629462">
    <property type="component" value="Unassembled WGS sequence"/>
</dbReference>
<evidence type="ECO:0000313" key="2">
    <source>
        <dbReference type="Proteomes" id="UP001629462"/>
    </source>
</evidence>